<dbReference type="PATRIC" id="fig|1423726.3.peg.549"/>
<organism evidence="2 3">
    <name type="scientific">Loigolactobacillus bifermentans DSM 20003</name>
    <dbReference type="NCBI Taxonomy" id="1423726"/>
    <lineage>
        <taxon>Bacteria</taxon>
        <taxon>Bacillati</taxon>
        <taxon>Bacillota</taxon>
        <taxon>Bacilli</taxon>
        <taxon>Lactobacillales</taxon>
        <taxon>Lactobacillaceae</taxon>
        <taxon>Loigolactobacillus</taxon>
    </lineage>
</organism>
<keyword evidence="1" id="KW-0732">Signal</keyword>
<gene>
    <name evidence="2" type="ORF">FC07_GL000534</name>
</gene>
<reference evidence="2 3" key="1">
    <citation type="journal article" date="2015" name="Genome Announc.">
        <title>Expanding the biotechnology potential of lactobacilli through comparative genomics of 213 strains and associated genera.</title>
        <authorList>
            <person name="Sun Z."/>
            <person name="Harris H.M."/>
            <person name="McCann A."/>
            <person name="Guo C."/>
            <person name="Argimon S."/>
            <person name="Zhang W."/>
            <person name="Yang X."/>
            <person name="Jeffery I.B."/>
            <person name="Cooney J.C."/>
            <person name="Kagawa T.F."/>
            <person name="Liu W."/>
            <person name="Song Y."/>
            <person name="Salvetti E."/>
            <person name="Wrobel A."/>
            <person name="Rasinkangas P."/>
            <person name="Parkhill J."/>
            <person name="Rea M.C."/>
            <person name="O'Sullivan O."/>
            <person name="Ritari J."/>
            <person name="Douillard F.P."/>
            <person name="Paul Ross R."/>
            <person name="Yang R."/>
            <person name="Briner A.E."/>
            <person name="Felis G.E."/>
            <person name="de Vos W.M."/>
            <person name="Barrangou R."/>
            <person name="Klaenhammer T.R."/>
            <person name="Caufield P.W."/>
            <person name="Cui Y."/>
            <person name="Zhang H."/>
            <person name="O'Toole P.W."/>
        </authorList>
    </citation>
    <scope>NUCLEOTIDE SEQUENCE [LARGE SCALE GENOMIC DNA]</scope>
    <source>
        <strain evidence="2 3">DSM 20003</strain>
    </source>
</reference>
<dbReference type="Proteomes" id="UP000051461">
    <property type="component" value="Unassembled WGS sequence"/>
</dbReference>
<dbReference type="SUPFAM" id="SSF49478">
    <property type="entry name" value="Cna protein B-type domain"/>
    <property type="match status" value="1"/>
</dbReference>
<keyword evidence="3" id="KW-1185">Reference proteome</keyword>
<feature type="chain" id="PRO_5039542024" description="Bacterial Ig domain-containing protein" evidence="1">
    <location>
        <begin position="21"/>
        <end position="215"/>
    </location>
</feature>
<dbReference type="EMBL" id="AZDA01000091">
    <property type="protein sequence ID" value="KRK34521.1"/>
    <property type="molecule type" value="Genomic_DNA"/>
</dbReference>
<evidence type="ECO:0000256" key="1">
    <source>
        <dbReference type="SAM" id="SignalP"/>
    </source>
</evidence>
<sequence length="215" mass="23426">MKKWVQFSLLLLLVSGLAGCSQKLSITDTRSYVTSSHTANGGYGMTRVTGKAAPNAQVYATSANSDVVNHTKANHNGTFQLKALVAGQKYQFYTRKRQHDSKKVSYTMPKTPTKLQTKIDVQAPVKNDQLQIQAHNGQAEIQGKTSQAATVVLYSDAGASNSATTADFITSAPANKKGQFDLKVNVHHNQTTHLKLYAYTAKQLASRYVYVTVGQ</sequence>
<feature type="signal peptide" evidence="1">
    <location>
        <begin position="1"/>
        <end position="20"/>
    </location>
</feature>
<dbReference type="AlphaFoldDB" id="A0A0R1GKU8"/>
<accession>A0A0R1GKU8</accession>
<evidence type="ECO:0000313" key="3">
    <source>
        <dbReference type="Proteomes" id="UP000051461"/>
    </source>
</evidence>
<dbReference type="PROSITE" id="PS51257">
    <property type="entry name" value="PROKAR_LIPOPROTEIN"/>
    <property type="match status" value="1"/>
</dbReference>
<comment type="caution">
    <text evidence="2">The sequence shown here is derived from an EMBL/GenBank/DDBJ whole genome shotgun (WGS) entry which is preliminary data.</text>
</comment>
<dbReference type="RefSeq" id="WP_057904963.1">
    <property type="nucleotide sequence ID" value="NZ_AZDA01000091.1"/>
</dbReference>
<evidence type="ECO:0008006" key="4">
    <source>
        <dbReference type="Google" id="ProtNLM"/>
    </source>
</evidence>
<proteinExistence type="predicted"/>
<evidence type="ECO:0000313" key="2">
    <source>
        <dbReference type="EMBL" id="KRK34521.1"/>
    </source>
</evidence>
<dbReference type="STRING" id="1423726.FC07_GL000534"/>
<protein>
    <recommendedName>
        <fullName evidence="4">Bacterial Ig domain-containing protein</fullName>
    </recommendedName>
</protein>
<name>A0A0R1GKU8_9LACO</name>